<dbReference type="Proteomes" id="UP000186553">
    <property type="component" value="Unassembled WGS sequence"/>
</dbReference>
<reference evidence="1 2" key="1">
    <citation type="submission" date="2016-07" db="EMBL/GenBank/DDBJ databases">
        <title>Acinetobacter sp. ANC 4603.</title>
        <authorList>
            <person name="Radolfova-Krizova L."/>
            <person name="Nemec A."/>
        </authorList>
    </citation>
    <scope>NUCLEOTIDE SEQUENCE [LARGE SCALE GENOMIC DNA]</scope>
    <source>
        <strain evidence="1 2">ANC 4603</strain>
    </source>
</reference>
<evidence type="ECO:0000313" key="1">
    <source>
        <dbReference type="EMBL" id="ODA12791.1"/>
    </source>
</evidence>
<comment type="caution">
    <text evidence="1">The sequence shown here is derived from an EMBL/GenBank/DDBJ whole genome shotgun (WGS) entry which is preliminary data.</text>
</comment>
<gene>
    <name evidence="1" type="ORF">BBP83_09580</name>
</gene>
<dbReference type="RefSeq" id="WP_068888300.1">
    <property type="nucleotide sequence ID" value="NZ_CBCRUU010000004.1"/>
</dbReference>
<keyword evidence="2" id="KW-1185">Reference proteome</keyword>
<proteinExistence type="predicted"/>
<dbReference type="AlphaFoldDB" id="A0A1C3CVS5"/>
<name>A0A1C3CVS5_9GAMM</name>
<dbReference type="PROSITE" id="PS51257">
    <property type="entry name" value="PROKAR_LIPOPROTEIN"/>
    <property type="match status" value="1"/>
</dbReference>
<dbReference type="OrthoDB" id="6689731at2"/>
<dbReference type="EMBL" id="MBDL01000010">
    <property type="protein sequence ID" value="ODA12791.1"/>
    <property type="molecule type" value="Genomic_DNA"/>
</dbReference>
<evidence type="ECO:0000313" key="2">
    <source>
        <dbReference type="Proteomes" id="UP000186553"/>
    </source>
</evidence>
<protein>
    <submittedName>
        <fullName evidence="1">Uncharacterized protein</fullName>
    </submittedName>
</protein>
<organism evidence="1 2">
    <name type="scientific">Acinetobacter celticus</name>
    <dbReference type="NCBI Taxonomy" id="1891224"/>
    <lineage>
        <taxon>Bacteria</taxon>
        <taxon>Pseudomonadati</taxon>
        <taxon>Pseudomonadota</taxon>
        <taxon>Gammaproteobacteria</taxon>
        <taxon>Moraxellales</taxon>
        <taxon>Moraxellaceae</taxon>
        <taxon>Acinetobacter</taxon>
    </lineage>
</organism>
<accession>A0A1C3CVS5</accession>
<sequence>MKPIFALTILTSLFFSACSSEKPQKAVIDPAVYRVKNADELQQKINLLNQQLAQDYQKFKKKEYIAFSDQSALDTNDLKTLSLHAVSSTSLKPTKEAYCTMMNTYFNELYRLGHYNLNLLNDVKMNNAPQADLKHKFENTDQFYTFILEEHSTYKHAQQLMGFGCNLRGALNP</sequence>